<keyword evidence="8 10" id="KW-0460">Magnesium</keyword>
<dbReference type="GO" id="GO:0052381">
    <property type="term" value="F:tRNA dimethylallyltransferase activity"/>
    <property type="evidence" value="ECO:0007669"/>
    <property type="project" value="UniProtKB-UniRule"/>
</dbReference>
<comment type="cofactor">
    <cofactor evidence="1 10">
        <name>Mg(2+)</name>
        <dbReference type="ChEBI" id="CHEBI:18420"/>
    </cofactor>
</comment>
<dbReference type="GO" id="GO:0006400">
    <property type="term" value="P:tRNA modification"/>
    <property type="evidence" value="ECO:0007669"/>
    <property type="project" value="TreeGrafter"/>
</dbReference>
<reference evidence="14" key="2">
    <citation type="journal article" date="2024" name="Antonie Van Leeuwenhoek">
        <title>Roseihalotalea indica gen. nov., sp. nov., a halophilic Bacteroidetes from mesopelagic Southwest Indian Ocean with higher carbohydrate metabolic potential.</title>
        <authorList>
            <person name="Chen B."/>
            <person name="Zhang M."/>
            <person name="Lin D."/>
            <person name="Ye J."/>
            <person name="Tang K."/>
        </authorList>
    </citation>
    <scope>NUCLEOTIDE SEQUENCE</scope>
    <source>
        <strain evidence="14">TK19036</strain>
    </source>
</reference>
<dbReference type="Gene3D" id="3.40.50.300">
    <property type="entry name" value="P-loop containing nucleotide triphosphate hydrolases"/>
    <property type="match status" value="1"/>
</dbReference>
<comment type="catalytic activity">
    <reaction evidence="9 10 11">
        <text>adenosine(37) in tRNA + dimethylallyl diphosphate = N(6)-dimethylallyladenosine(37) in tRNA + diphosphate</text>
        <dbReference type="Rhea" id="RHEA:26482"/>
        <dbReference type="Rhea" id="RHEA-COMP:10162"/>
        <dbReference type="Rhea" id="RHEA-COMP:10375"/>
        <dbReference type="ChEBI" id="CHEBI:33019"/>
        <dbReference type="ChEBI" id="CHEBI:57623"/>
        <dbReference type="ChEBI" id="CHEBI:74411"/>
        <dbReference type="ChEBI" id="CHEBI:74415"/>
        <dbReference type="EC" id="2.5.1.75"/>
    </reaction>
</comment>
<evidence type="ECO:0000256" key="3">
    <source>
        <dbReference type="ARBA" id="ARBA00005842"/>
    </source>
</evidence>
<proteinExistence type="inferred from homology"/>
<dbReference type="EMBL" id="CP120682">
    <property type="protein sequence ID" value="WKN36770.1"/>
    <property type="molecule type" value="Genomic_DNA"/>
</dbReference>
<dbReference type="PANTHER" id="PTHR11088">
    <property type="entry name" value="TRNA DIMETHYLALLYLTRANSFERASE"/>
    <property type="match status" value="1"/>
</dbReference>
<reference evidence="14" key="1">
    <citation type="journal article" date="2023" name="Comput. Struct. Biotechnol. J.">
        <title>Discovery of a novel marine Bacteroidetes with a rich repertoire of carbohydrate-active enzymes.</title>
        <authorList>
            <person name="Chen B."/>
            <person name="Liu G."/>
            <person name="Chen Q."/>
            <person name="Wang H."/>
            <person name="Liu L."/>
            <person name="Tang K."/>
        </authorList>
    </citation>
    <scope>NUCLEOTIDE SEQUENCE</scope>
    <source>
        <strain evidence="14">TK19036</strain>
    </source>
</reference>
<feature type="region of interest" description="Interaction with substrate tRNA" evidence="10">
    <location>
        <begin position="44"/>
        <end position="47"/>
    </location>
</feature>
<protein>
    <recommendedName>
        <fullName evidence="10">tRNA dimethylallyltransferase</fullName>
        <ecNumber evidence="10">2.5.1.75</ecNumber>
    </recommendedName>
    <alternativeName>
        <fullName evidence="10">Dimethylallyl diphosphate:tRNA dimethylallyltransferase</fullName>
        <shortName evidence="10">DMAPP:tRNA dimethylallyltransferase</shortName>
        <shortName evidence="10">DMATase</shortName>
    </alternativeName>
    <alternativeName>
        <fullName evidence="10">Isopentenyl-diphosphate:tRNA isopentenyltransferase</fullName>
        <shortName evidence="10">IPP transferase</shortName>
        <shortName evidence="10">IPPT</shortName>
        <shortName evidence="10">IPTase</shortName>
    </alternativeName>
</protein>
<dbReference type="NCBIfam" id="TIGR00174">
    <property type="entry name" value="miaA"/>
    <property type="match status" value="1"/>
</dbReference>
<evidence type="ECO:0000256" key="4">
    <source>
        <dbReference type="ARBA" id="ARBA00022679"/>
    </source>
</evidence>
<evidence type="ECO:0000256" key="12">
    <source>
        <dbReference type="RuleBase" id="RU003784"/>
    </source>
</evidence>
<dbReference type="GO" id="GO:0005524">
    <property type="term" value="F:ATP binding"/>
    <property type="evidence" value="ECO:0007669"/>
    <property type="project" value="UniProtKB-UniRule"/>
</dbReference>
<gene>
    <name evidence="10 14" type="primary">miaA</name>
    <name evidence="14" type="ORF">K4G66_30865</name>
</gene>
<evidence type="ECO:0000256" key="5">
    <source>
        <dbReference type="ARBA" id="ARBA00022694"/>
    </source>
</evidence>
<accession>A0AA49GKX4</accession>
<evidence type="ECO:0000256" key="2">
    <source>
        <dbReference type="ARBA" id="ARBA00003213"/>
    </source>
</evidence>
<evidence type="ECO:0000256" key="13">
    <source>
        <dbReference type="RuleBase" id="RU003785"/>
    </source>
</evidence>
<feature type="site" description="Interaction with substrate tRNA" evidence="10">
    <location>
        <position position="132"/>
    </location>
</feature>
<dbReference type="InterPro" id="IPR027417">
    <property type="entry name" value="P-loop_NTPase"/>
</dbReference>
<evidence type="ECO:0000256" key="10">
    <source>
        <dbReference type="HAMAP-Rule" id="MF_00185"/>
    </source>
</evidence>
<keyword evidence="4 10" id="KW-0808">Transferase</keyword>
<evidence type="ECO:0000256" key="9">
    <source>
        <dbReference type="ARBA" id="ARBA00049563"/>
    </source>
</evidence>
<dbReference type="Gene3D" id="1.10.20.140">
    <property type="match status" value="1"/>
</dbReference>
<evidence type="ECO:0000256" key="11">
    <source>
        <dbReference type="RuleBase" id="RU003783"/>
    </source>
</evidence>
<dbReference type="HAMAP" id="MF_00185">
    <property type="entry name" value="IPP_trans"/>
    <property type="match status" value="1"/>
</dbReference>
<evidence type="ECO:0000256" key="8">
    <source>
        <dbReference type="ARBA" id="ARBA00022842"/>
    </source>
</evidence>
<keyword evidence="5 10" id="KW-0819">tRNA processing</keyword>
<evidence type="ECO:0000313" key="14">
    <source>
        <dbReference type="EMBL" id="WKN36770.1"/>
    </source>
</evidence>
<keyword evidence="6 10" id="KW-0547">Nucleotide-binding</keyword>
<comment type="subunit">
    <text evidence="10">Monomer.</text>
</comment>
<dbReference type="InterPro" id="IPR018022">
    <property type="entry name" value="IPT"/>
</dbReference>
<comment type="function">
    <text evidence="2 10 12">Catalyzes the transfer of a dimethylallyl group onto the adenine at position 37 in tRNAs that read codons beginning with uridine, leading to the formation of N6-(dimethylallyl)adenosine (i(6)A).</text>
</comment>
<dbReference type="SUPFAM" id="SSF52540">
    <property type="entry name" value="P-loop containing nucleoside triphosphate hydrolases"/>
    <property type="match status" value="2"/>
</dbReference>
<dbReference type="PANTHER" id="PTHR11088:SF60">
    <property type="entry name" value="TRNA DIMETHYLALLYLTRANSFERASE"/>
    <property type="match status" value="1"/>
</dbReference>
<dbReference type="AlphaFoldDB" id="A0AA49GKX4"/>
<dbReference type="InterPro" id="IPR039657">
    <property type="entry name" value="Dimethylallyltransferase"/>
</dbReference>
<evidence type="ECO:0000256" key="7">
    <source>
        <dbReference type="ARBA" id="ARBA00022840"/>
    </source>
</evidence>
<dbReference type="EC" id="2.5.1.75" evidence="10"/>
<feature type="site" description="Interaction with substrate tRNA" evidence="10">
    <location>
        <position position="110"/>
    </location>
</feature>
<sequence length="316" mass="37096">MPFEKSHKMTHPVLLVIVGPTAVGKTELCLQLARHYGSEIISTDSRQFYREMTIGTAKPTPDELNQVPHHLINSLSVTDEYDVKQFEQDALHILQRLFLHQPVVIAAGGSGLYVKTLCEGIDPMPDIKDDIRLYWSEQHKKRGLNFLLEELQRVDPIYYQEVDRQNHRRVLRALEVYHSAGRPFSEFRQQTPSQNRPFNMLKIGLTRDREALYQRINQRVDMMLAAGLEAEAQSLLPYQHHNALHTVGYQEWFPYFAGQYDREEAIRLIKRNSRRYAKRQWTWFRKDESITWFDASEPSDRLLSDVVQHIDQQQPL</sequence>
<organism evidence="14">
    <name type="scientific">Roseihalotalea indica</name>
    <dbReference type="NCBI Taxonomy" id="2867963"/>
    <lineage>
        <taxon>Bacteria</taxon>
        <taxon>Pseudomonadati</taxon>
        <taxon>Bacteroidota</taxon>
        <taxon>Cytophagia</taxon>
        <taxon>Cytophagales</taxon>
        <taxon>Catalimonadaceae</taxon>
        <taxon>Roseihalotalea</taxon>
    </lineage>
</organism>
<comment type="similarity">
    <text evidence="3 10 13">Belongs to the IPP transferase family.</text>
</comment>
<name>A0AA49GKX4_9BACT</name>
<dbReference type="Pfam" id="PF01715">
    <property type="entry name" value="IPPT"/>
    <property type="match status" value="1"/>
</dbReference>
<evidence type="ECO:0000256" key="1">
    <source>
        <dbReference type="ARBA" id="ARBA00001946"/>
    </source>
</evidence>
<keyword evidence="7 10" id="KW-0067">ATP-binding</keyword>
<feature type="binding site" evidence="10">
    <location>
        <begin position="21"/>
        <end position="26"/>
    </location>
    <ligand>
        <name>substrate</name>
    </ligand>
</feature>
<comment type="caution">
    <text evidence="10">Lacks conserved residue(s) required for the propagation of feature annotation.</text>
</comment>
<feature type="binding site" evidence="10">
    <location>
        <begin position="19"/>
        <end position="26"/>
    </location>
    <ligand>
        <name>ATP</name>
        <dbReference type="ChEBI" id="CHEBI:30616"/>
    </ligand>
</feature>
<evidence type="ECO:0000256" key="6">
    <source>
        <dbReference type="ARBA" id="ARBA00022741"/>
    </source>
</evidence>